<evidence type="ECO:0000256" key="3">
    <source>
        <dbReference type="ARBA" id="ARBA00012438"/>
    </source>
</evidence>
<name>A0A135ID72_9GAMM</name>
<dbReference type="Pfam" id="PF02518">
    <property type="entry name" value="HATPase_c"/>
    <property type="match status" value="1"/>
</dbReference>
<comment type="catalytic activity">
    <reaction evidence="1">
        <text>ATP + protein L-histidine = ADP + protein N-phospho-L-histidine.</text>
        <dbReference type="EC" id="2.7.13.3"/>
    </reaction>
</comment>
<dbReference type="InterPro" id="IPR004358">
    <property type="entry name" value="Sig_transdc_His_kin-like_C"/>
</dbReference>
<dbReference type="Gene3D" id="3.30.565.10">
    <property type="entry name" value="Histidine kinase-like ATPase, C-terminal domain"/>
    <property type="match status" value="1"/>
</dbReference>
<dbReference type="PROSITE" id="PS50109">
    <property type="entry name" value="HIS_KIN"/>
    <property type="match status" value="1"/>
</dbReference>
<dbReference type="SMART" id="SM00387">
    <property type="entry name" value="HATPase_c"/>
    <property type="match status" value="1"/>
</dbReference>
<dbReference type="AlphaFoldDB" id="A0A135ID72"/>
<organism evidence="12 13">
    <name type="scientific">Enterovibrio coralii</name>
    <dbReference type="NCBI Taxonomy" id="294935"/>
    <lineage>
        <taxon>Bacteria</taxon>
        <taxon>Pseudomonadati</taxon>
        <taxon>Pseudomonadota</taxon>
        <taxon>Gammaproteobacteria</taxon>
        <taxon>Vibrionales</taxon>
        <taxon>Vibrionaceae</taxon>
        <taxon>Enterovibrio</taxon>
    </lineage>
</organism>
<dbReference type="InterPro" id="IPR003594">
    <property type="entry name" value="HATPase_dom"/>
</dbReference>
<proteinExistence type="predicted"/>
<dbReference type="InterPro" id="IPR005467">
    <property type="entry name" value="His_kinase_dom"/>
</dbReference>
<gene>
    <name evidence="12" type="ORF">ATN88_06750</name>
</gene>
<comment type="caution">
    <text evidence="12">The sequence shown here is derived from an EMBL/GenBank/DDBJ whole genome shotgun (WGS) entry which is preliminary data.</text>
</comment>
<dbReference type="GO" id="GO:0000160">
    <property type="term" value="P:phosphorelay signal transduction system"/>
    <property type="evidence" value="ECO:0007669"/>
    <property type="project" value="TreeGrafter"/>
</dbReference>
<feature type="domain" description="Histidine kinase" evidence="11">
    <location>
        <begin position="247"/>
        <end position="448"/>
    </location>
</feature>
<feature type="transmembrane region" description="Helical" evidence="10">
    <location>
        <begin position="168"/>
        <end position="192"/>
    </location>
</feature>
<evidence type="ECO:0000256" key="4">
    <source>
        <dbReference type="ARBA" id="ARBA00022553"/>
    </source>
</evidence>
<keyword evidence="7 12" id="KW-0418">Kinase</keyword>
<evidence type="ECO:0000256" key="1">
    <source>
        <dbReference type="ARBA" id="ARBA00000085"/>
    </source>
</evidence>
<dbReference type="GO" id="GO:0004673">
    <property type="term" value="F:protein histidine kinase activity"/>
    <property type="evidence" value="ECO:0007669"/>
    <property type="project" value="UniProtKB-EC"/>
</dbReference>
<sequence length="448" mass="49333">MRSRVSYIGKLSLKSRLLLATVVWLTVMVTIAGIGIPFLMHDYLVDNTKERLQLSMNELATELRTNPEGELTLSKPLSDPRFGQPFSGLYWSASSDGKVLLRSLSLAGKDFFIKEQGPLKDTHGARKEALITIEQSFVPEGGNKLVTITIGIDDDPTEDVLQSLTSKLWVILVMLFIGVLVLLGLQVAWSLLPLNDMQRELVALKEGKQDSLSTNYPQEVSPLVSDLNAVLFHYHELLSRARNHAGNLSHALKTPLSVLKNDIMTLDESAQKMLMPSVQQIQTQIDYHLGRSRVAGSMNILAVKANPCERVDAITMAFDKIYASRTVIVVNELDDDIFVAVEQADLDEMLGNLLENAYKWAKGLVRVYSQSKGDSVISISIEDDGNGIPDTEMTNVLERSVRLDESTPGTGLGLNIVNEIAHSYRGDLTLSRGSMGGLKATLTVNLAR</sequence>
<evidence type="ECO:0000313" key="13">
    <source>
        <dbReference type="Proteomes" id="UP000070529"/>
    </source>
</evidence>
<keyword evidence="9 10" id="KW-0472">Membrane</keyword>
<evidence type="ECO:0000256" key="8">
    <source>
        <dbReference type="ARBA" id="ARBA00022989"/>
    </source>
</evidence>
<evidence type="ECO:0000256" key="10">
    <source>
        <dbReference type="SAM" id="Phobius"/>
    </source>
</evidence>
<comment type="subcellular location">
    <subcellularLocation>
        <location evidence="2">Membrane</location>
    </subcellularLocation>
</comment>
<keyword evidence="13" id="KW-1185">Reference proteome</keyword>
<dbReference type="PANTHER" id="PTHR45436">
    <property type="entry name" value="SENSOR HISTIDINE KINASE YKOH"/>
    <property type="match status" value="1"/>
</dbReference>
<dbReference type="PRINTS" id="PR00344">
    <property type="entry name" value="BCTRLSENSOR"/>
</dbReference>
<keyword evidence="6 10" id="KW-0812">Transmembrane</keyword>
<evidence type="ECO:0000256" key="6">
    <source>
        <dbReference type="ARBA" id="ARBA00022692"/>
    </source>
</evidence>
<dbReference type="STRING" id="294935.ATN88_06750"/>
<dbReference type="EMBL" id="LNTY01000006">
    <property type="protein sequence ID" value="KXF83355.1"/>
    <property type="molecule type" value="Genomic_DNA"/>
</dbReference>
<evidence type="ECO:0000256" key="5">
    <source>
        <dbReference type="ARBA" id="ARBA00022679"/>
    </source>
</evidence>
<dbReference type="EC" id="2.7.13.3" evidence="3"/>
<dbReference type="PANTHER" id="PTHR45436:SF5">
    <property type="entry name" value="SENSOR HISTIDINE KINASE TRCS"/>
    <property type="match status" value="1"/>
</dbReference>
<evidence type="ECO:0000259" key="11">
    <source>
        <dbReference type="PROSITE" id="PS50109"/>
    </source>
</evidence>
<evidence type="ECO:0000256" key="7">
    <source>
        <dbReference type="ARBA" id="ARBA00022777"/>
    </source>
</evidence>
<dbReference type="OrthoDB" id="9809567at2"/>
<dbReference type="InterPro" id="IPR050428">
    <property type="entry name" value="TCS_sensor_his_kinase"/>
</dbReference>
<evidence type="ECO:0000256" key="2">
    <source>
        <dbReference type="ARBA" id="ARBA00004370"/>
    </source>
</evidence>
<keyword evidence="5" id="KW-0808">Transferase</keyword>
<protein>
    <recommendedName>
        <fullName evidence="3">histidine kinase</fullName>
        <ecNumber evidence="3">2.7.13.3</ecNumber>
    </recommendedName>
</protein>
<feature type="transmembrane region" description="Helical" evidence="10">
    <location>
        <begin position="21"/>
        <end position="40"/>
    </location>
</feature>
<dbReference type="Proteomes" id="UP000070529">
    <property type="component" value="Unassembled WGS sequence"/>
</dbReference>
<evidence type="ECO:0000313" key="12">
    <source>
        <dbReference type="EMBL" id="KXF83355.1"/>
    </source>
</evidence>
<dbReference type="GO" id="GO:0005886">
    <property type="term" value="C:plasma membrane"/>
    <property type="evidence" value="ECO:0007669"/>
    <property type="project" value="TreeGrafter"/>
</dbReference>
<keyword evidence="8 10" id="KW-1133">Transmembrane helix</keyword>
<reference evidence="12 13" key="1">
    <citation type="submission" date="2015-11" db="EMBL/GenBank/DDBJ databases">
        <title>Genomic Taxonomy of the Vibrionaceae.</title>
        <authorList>
            <person name="Gomez-Gil B."/>
            <person name="Enciso-Ibarra J."/>
        </authorList>
    </citation>
    <scope>NUCLEOTIDE SEQUENCE [LARGE SCALE GENOMIC DNA]</scope>
    <source>
        <strain evidence="12 13">CAIM 912</strain>
    </source>
</reference>
<dbReference type="InterPro" id="IPR036890">
    <property type="entry name" value="HATPase_C_sf"/>
</dbReference>
<evidence type="ECO:0000256" key="9">
    <source>
        <dbReference type="ARBA" id="ARBA00023136"/>
    </source>
</evidence>
<dbReference type="SUPFAM" id="SSF55874">
    <property type="entry name" value="ATPase domain of HSP90 chaperone/DNA topoisomerase II/histidine kinase"/>
    <property type="match status" value="1"/>
</dbReference>
<accession>A0A135ID72</accession>
<keyword evidence="4" id="KW-0597">Phosphoprotein</keyword>
<dbReference type="RefSeq" id="WP_067411601.1">
    <property type="nucleotide sequence ID" value="NZ_LNTY01000006.1"/>
</dbReference>